<dbReference type="PANTHER" id="PTHR35567">
    <property type="entry name" value="MALATE DEHYDROGENASE (AFU_ORTHOLOGUE AFUA_2G13800)"/>
    <property type="match status" value="1"/>
</dbReference>
<gene>
    <name evidence="3" type="ORF">Aory04_000309500</name>
</gene>
<feature type="transmembrane region" description="Helical" evidence="1">
    <location>
        <begin position="198"/>
        <end position="218"/>
    </location>
</feature>
<sequence>MLFINVLLVFLAILHAEASPSLPDLATTFSQISSYLDNAHVSNCSVAKTELPLHALLPGPNPNLRLKYVTVGRGTQNYTCQEDSNTTAPQAVGAVATLLDVSCLAAYNPALLHNFTPVVRAVDSETLPFLALLSSQLSSPATKFIVGKHEFNAAGRPVFDLRLAGGSDWMATKRNASSAAPDDNTVNVPWLKLTSVNGTGVTVSWVCFVICTLVLIFFRRSTACILLEDSLRLTVKSVRVRSRWNIRPSIGSTVEGLASFVSYFSGSAL</sequence>
<comment type="caution">
    <text evidence="3">The sequence shown here is derived from an EMBL/GenBank/DDBJ whole genome shotgun (WGS) entry which is preliminary data.</text>
</comment>
<dbReference type="EMBL" id="BSYA01000025">
    <property type="protein sequence ID" value="GMG26227.1"/>
    <property type="molecule type" value="Genomic_DNA"/>
</dbReference>
<feature type="signal peptide" evidence="2">
    <location>
        <begin position="1"/>
        <end position="18"/>
    </location>
</feature>
<feature type="chain" id="PRO_5042981385" evidence="2">
    <location>
        <begin position="19"/>
        <end position="269"/>
    </location>
</feature>
<dbReference type="AlphaFoldDB" id="A0AAN5BUU7"/>
<evidence type="ECO:0000256" key="1">
    <source>
        <dbReference type="SAM" id="Phobius"/>
    </source>
</evidence>
<name>A0AAN5BUU7_ASPOZ</name>
<organism evidence="3 4">
    <name type="scientific">Aspergillus oryzae</name>
    <name type="common">Yellow koji mold</name>
    <dbReference type="NCBI Taxonomy" id="5062"/>
    <lineage>
        <taxon>Eukaryota</taxon>
        <taxon>Fungi</taxon>
        <taxon>Dikarya</taxon>
        <taxon>Ascomycota</taxon>
        <taxon>Pezizomycotina</taxon>
        <taxon>Eurotiomycetes</taxon>
        <taxon>Eurotiomycetidae</taxon>
        <taxon>Eurotiales</taxon>
        <taxon>Aspergillaceae</taxon>
        <taxon>Aspergillus</taxon>
        <taxon>Aspergillus subgen. Circumdati</taxon>
    </lineage>
</organism>
<dbReference type="Proteomes" id="UP001165205">
    <property type="component" value="Unassembled WGS sequence"/>
</dbReference>
<reference evidence="3" key="1">
    <citation type="submission" date="2023-04" db="EMBL/GenBank/DDBJ databases">
        <title>Aspergillus oryzae NBRC 4228.</title>
        <authorList>
            <person name="Ichikawa N."/>
            <person name="Sato H."/>
            <person name="Tonouchi N."/>
        </authorList>
    </citation>
    <scope>NUCLEOTIDE SEQUENCE</scope>
    <source>
        <strain evidence="3">NBRC 4228</strain>
    </source>
</reference>
<keyword evidence="2" id="KW-0732">Signal</keyword>
<evidence type="ECO:0000313" key="4">
    <source>
        <dbReference type="Proteomes" id="UP001165205"/>
    </source>
</evidence>
<proteinExistence type="predicted"/>
<protein>
    <submittedName>
        <fullName evidence="3">Unnamed protein product</fullName>
    </submittedName>
</protein>
<dbReference type="InterPro" id="IPR021851">
    <property type="entry name" value="DUF3455"/>
</dbReference>
<keyword evidence="1" id="KW-1133">Transmembrane helix</keyword>
<keyword evidence="1" id="KW-0812">Transmembrane</keyword>
<accession>A0AAN5BUU7</accession>
<dbReference type="PANTHER" id="PTHR35567:SF1">
    <property type="entry name" value="CONSERVED FUNGAL PROTEIN (AFU_ORTHOLOGUE AFUA_1G14230)"/>
    <property type="match status" value="1"/>
</dbReference>
<dbReference type="Pfam" id="PF11937">
    <property type="entry name" value="DUF3455"/>
    <property type="match status" value="1"/>
</dbReference>
<keyword evidence="1" id="KW-0472">Membrane</keyword>
<evidence type="ECO:0000256" key="2">
    <source>
        <dbReference type="SAM" id="SignalP"/>
    </source>
</evidence>
<evidence type="ECO:0000313" key="3">
    <source>
        <dbReference type="EMBL" id="GMG26227.1"/>
    </source>
</evidence>